<evidence type="ECO:0000313" key="2">
    <source>
        <dbReference type="EMBL" id="QXO18563.1"/>
    </source>
</evidence>
<dbReference type="InterPro" id="IPR018060">
    <property type="entry name" value="HTH_AraC"/>
</dbReference>
<dbReference type="Pfam" id="PF13377">
    <property type="entry name" value="Peripla_BP_3"/>
    <property type="match status" value="1"/>
</dbReference>
<dbReference type="InterPro" id="IPR054031">
    <property type="entry name" value="XylR_PBP1"/>
</dbReference>
<dbReference type="GO" id="GO:0000976">
    <property type="term" value="F:transcription cis-regulatory region binding"/>
    <property type="evidence" value="ECO:0007669"/>
    <property type="project" value="TreeGrafter"/>
</dbReference>
<evidence type="ECO:0000259" key="1">
    <source>
        <dbReference type="PROSITE" id="PS01124"/>
    </source>
</evidence>
<dbReference type="CDD" id="cd01543">
    <property type="entry name" value="PBP1_XylR"/>
    <property type="match status" value="1"/>
</dbReference>
<protein>
    <submittedName>
        <fullName evidence="2">DNA-binding transcriptional regulator</fullName>
    </submittedName>
</protein>
<dbReference type="Proteomes" id="UP000694232">
    <property type="component" value="Chromosome 1"/>
</dbReference>
<dbReference type="PANTHER" id="PTHR30146">
    <property type="entry name" value="LACI-RELATED TRANSCRIPTIONAL REPRESSOR"/>
    <property type="match status" value="1"/>
</dbReference>
<name>A0A975UBB2_9VIBR</name>
<dbReference type="AlphaFoldDB" id="A0A975UBB2"/>
<accession>A0A975UBB2</accession>
<dbReference type="EMBL" id="CP076643">
    <property type="protein sequence ID" value="QXO18563.1"/>
    <property type="molecule type" value="Genomic_DNA"/>
</dbReference>
<sequence>MDKNYRISLLFNANKVYDRQIMEGIGEYLHASQTHWDIFVEEDFTTNIDHFRAWRGDGVIADFDNPAIESLLKDSGIPVVGIGGSYKDEQQYPDVPYVATDNCALVEMAFNHLRDKGIEKFAFYGIPHESWERWASERESAFVNLATQNDYFHSVYRGNKTNPLSWQYDMNRLADWLQRLPNPIGIIAVTDARARHILQACDSLGLMVPDRIAVVGIDNEEMTRYLTRVSLSSVGQGCKSMGYTAAKMLHRLLNKKEQGEPLTINPARVLIPPTKVFERESSDFQALNDPYVIQALHFIRHNACRGIKVEQVLHHVGISRSNLEARFRQERGYSIHNEIHEAKLERAKSLLISTELPIAEIAQACGYPSLQYMYSVFKKAFGKTPKEYRLSGSEENN</sequence>
<dbReference type="PROSITE" id="PS01124">
    <property type="entry name" value="HTH_ARAC_FAMILY_2"/>
    <property type="match status" value="1"/>
</dbReference>
<dbReference type="SMART" id="SM00342">
    <property type="entry name" value="HTH_ARAC"/>
    <property type="match status" value="1"/>
</dbReference>
<keyword evidence="3" id="KW-1185">Reference proteome</keyword>
<organism evidence="2 3">
    <name type="scientific">Vibrio ostreae</name>
    <dbReference type="NCBI Taxonomy" id="2841925"/>
    <lineage>
        <taxon>Bacteria</taxon>
        <taxon>Pseudomonadati</taxon>
        <taxon>Pseudomonadota</taxon>
        <taxon>Gammaproteobacteria</taxon>
        <taxon>Vibrionales</taxon>
        <taxon>Vibrionaceae</taxon>
        <taxon>Vibrio</taxon>
    </lineage>
</organism>
<dbReference type="InterPro" id="IPR046335">
    <property type="entry name" value="LacI/GalR-like_sensor"/>
</dbReference>
<dbReference type="KEGG" id="vos:KNV97_09955"/>
<dbReference type="Pfam" id="PF12833">
    <property type="entry name" value="HTH_18"/>
    <property type="match status" value="1"/>
</dbReference>
<dbReference type="RefSeq" id="WP_218563012.1">
    <property type="nucleotide sequence ID" value="NZ_CP076643.1"/>
</dbReference>
<keyword evidence="2" id="KW-0238">DNA-binding</keyword>
<proteinExistence type="predicted"/>
<feature type="domain" description="HTH araC/xylS-type" evidence="1">
    <location>
        <begin position="293"/>
        <end position="391"/>
    </location>
</feature>
<evidence type="ECO:0000313" key="3">
    <source>
        <dbReference type="Proteomes" id="UP000694232"/>
    </source>
</evidence>
<gene>
    <name evidence="2" type="ORF">KNV97_09955</name>
</gene>
<dbReference type="Pfam" id="PF22177">
    <property type="entry name" value="PBP1_XylR"/>
    <property type="match status" value="1"/>
</dbReference>
<reference evidence="2" key="1">
    <citation type="submission" date="2021-06" db="EMBL/GenBank/DDBJ databases">
        <title>Vibrio nov. sp., novel gut bacterium isolated from Yellow Sea oyster.</title>
        <authorList>
            <person name="Muhammad N."/>
            <person name="Nguyen T.H."/>
            <person name="Lee Y.-J."/>
            <person name="Ko J."/>
            <person name="Kim S.-G."/>
        </authorList>
    </citation>
    <scope>NUCLEOTIDE SEQUENCE</scope>
    <source>
        <strain evidence="2">OG9-811</strain>
    </source>
</reference>
<dbReference type="GO" id="GO:0003700">
    <property type="term" value="F:DNA-binding transcription factor activity"/>
    <property type="evidence" value="ECO:0007669"/>
    <property type="project" value="InterPro"/>
</dbReference>
<dbReference type="PANTHER" id="PTHR30146:SF24">
    <property type="entry name" value="XYLOSE OPERON REGULATORY PROTEIN"/>
    <property type="match status" value="1"/>
</dbReference>